<proteinExistence type="predicted"/>
<dbReference type="AlphaFoldDB" id="A0A392W249"/>
<feature type="non-terminal residue" evidence="1">
    <location>
        <position position="1"/>
    </location>
</feature>
<evidence type="ECO:0000313" key="2">
    <source>
        <dbReference type="Proteomes" id="UP000265520"/>
    </source>
</evidence>
<keyword evidence="2" id="KW-1185">Reference proteome</keyword>
<reference evidence="1 2" key="1">
    <citation type="journal article" date="2018" name="Front. Plant Sci.">
        <title>Red Clover (Trifolium pratense) and Zigzag Clover (T. medium) - A Picture of Genomic Similarities and Differences.</title>
        <authorList>
            <person name="Dluhosova J."/>
            <person name="Istvanek J."/>
            <person name="Nedelnik J."/>
            <person name="Repkova J."/>
        </authorList>
    </citation>
    <scope>NUCLEOTIDE SEQUENCE [LARGE SCALE GENOMIC DNA]</scope>
    <source>
        <strain evidence="2">cv. 10/8</strain>
        <tissue evidence="1">Leaf</tissue>
    </source>
</reference>
<dbReference type="Proteomes" id="UP000265520">
    <property type="component" value="Unassembled WGS sequence"/>
</dbReference>
<dbReference type="EMBL" id="LXQA011363985">
    <property type="protein sequence ID" value="MCI94708.1"/>
    <property type="molecule type" value="Genomic_DNA"/>
</dbReference>
<comment type="caution">
    <text evidence="1">The sequence shown here is derived from an EMBL/GenBank/DDBJ whole genome shotgun (WGS) entry which is preliminary data.</text>
</comment>
<organism evidence="1 2">
    <name type="scientific">Trifolium medium</name>
    <dbReference type="NCBI Taxonomy" id="97028"/>
    <lineage>
        <taxon>Eukaryota</taxon>
        <taxon>Viridiplantae</taxon>
        <taxon>Streptophyta</taxon>
        <taxon>Embryophyta</taxon>
        <taxon>Tracheophyta</taxon>
        <taxon>Spermatophyta</taxon>
        <taxon>Magnoliopsida</taxon>
        <taxon>eudicotyledons</taxon>
        <taxon>Gunneridae</taxon>
        <taxon>Pentapetalae</taxon>
        <taxon>rosids</taxon>
        <taxon>fabids</taxon>
        <taxon>Fabales</taxon>
        <taxon>Fabaceae</taxon>
        <taxon>Papilionoideae</taxon>
        <taxon>50 kb inversion clade</taxon>
        <taxon>NPAAA clade</taxon>
        <taxon>Hologalegina</taxon>
        <taxon>IRL clade</taxon>
        <taxon>Trifolieae</taxon>
        <taxon>Trifolium</taxon>
    </lineage>
</organism>
<name>A0A392W249_9FABA</name>
<protein>
    <submittedName>
        <fullName evidence="1">Uncharacterized protein</fullName>
    </submittedName>
</protein>
<evidence type="ECO:0000313" key="1">
    <source>
        <dbReference type="EMBL" id="MCI94708.1"/>
    </source>
</evidence>
<sequence length="25" mass="3060">SQRLNEEEMSFFWVEMGLSKGLRWV</sequence>
<accession>A0A392W249</accession>